<protein>
    <submittedName>
        <fullName evidence="2">Uncharacterized protein</fullName>
    </submittedName>
</protein>
<feature type="coiled-coil region" evidence="1">
    <location>
        <begin position="213"/>
        <end position="279"/>
    </location>
</feature>
<dbReference type="AlphaFoldDB" id="A0A507DKT8"/>
<evidence type="ECO:0000313" key="2">
    <source>
        <dbReference type="EMBL" id="TPX52272.1"/>
    </source>
</evidence>
<keyword evidence="1" id="KW-0175">Coiled coil</keyword>
<dbReference type="EMBL" id="QEAN01000040">
    <property type="protein sequence ID" value="TPX52272.1"/>
    <property type="molecule type" value="Genomic_DNA"/>
</dbReference>
<dbReference type="VEuPathDB" id="FungiDB:SeMB42_g01548"/>
<proteinExistence type="predicted"/>
<name>A0A507DKT8_9FUNG</name>
<dbReference type="Proteomes" id="UP000317494">
    <property type="component" value="Unassembled WGS sequence"/>
</dbReference>
<keyword evidence="3" id="KW-1185">Reference proteome</keyword>
<sequence length="421" mass="46744">MIVEAPDLNKPLLFLEGTVLLLNRFVWKYALDGPVYGPKWTREGPSPPCGHRKLPSCRVSIISPWGFWITAVLSIGPAITAIMARSGPSGQIVITDLTGLLDRLQSHIEVELDEKAQLRTALKTALALSDQHKTALSEMSSLMRERDSHISYLQNERQTRRDEADQLLKEVARLKEDAVRKDSFLCNASAVLKAINRQREADYNEYNHAVEAVRQEAAKVTQLKQQLASLQQNNYRLTAEVGSLRAGTTNYTACARVEVEDLKLQITRLNKDLPIARNQHPLAMENRAHDVAQVATAPIPCLPVAAVDMLRTDEPTVPTGKIVSSLQSEGVSAIPAQAQRKLHRLARIKPYIKISESIQSTTDNHLNIMTDGIDPVTKRLYHAERALAKAHADADDRASEWRADITAVTGELDAKKREAAD</sequence>
<evidence type="ECO:0000313" key="3">
    <source>
        <dbReference type="Proteomes" id="UP000317494"/>
    </source>
</evidence>
<accession>A0A507DKT8</accession>
<reference evidence="2 3" key="1">
    <citation type="journal article" date="2019" name="Sci. Rep.">
        <title>Comparative genomics of chytrid fungi reveal insights into the obligate biotrophic and pathogenic lifestyle of Synchytrium endobioticum.</title>
        <authorList>
            <person name="van de Vossenberg B.T.L.H."/>
            <person name="Warris S."/>
            <person name="Nguyen H.D.T."/>
            <person name="van Gent-Pelzer M.P.E."/>
            <person name="Joly D.L."/>
            <person name="van de Geest H.C."/>
            <person name="Bonants P.J.M."/>
            <person name="Smith D.S."/>
            <person name="Levesque C.A."/>
            <person name="van der Lee T.A.J."/>
        </authorList>
    </citation>
    <scope>NUCLEOTIDE SEQUENCE [LARGE SCALE GENOMIC DNA]</scope>
    <source>
        <strain evidence="2 3">MB42</strain>
    </source>
</reference>
<gene>
    <name evidence="2" type="ORF">SeMB42_g01548</name>
</gene>
<feature type="non-terminal residue" evidence="2">
    <location>
        <position position="421"/>
    </location>
</feature>
<comment type="caution">
    <text evidence="2">The sequence shown here is derived from an EMBL/GenBank/DDBJ whole genome shotgun (WGS) entry which is preliminary data.</text>
</comment>
<evidence type="ECO:0000256" key="1">
    <source>
        <dbReference type="SAM" id="Coils"/>
    </source>
</evidence>
<organism evidence="2 3">
    <name type="scientific">Synchytrium endobioticum</name>
    <dbReference type="NCBI Taxonomy" id="286115"/>
    <lineage>
        <taxon>Eukaryota</taxon>
        <taxon>Fungi</taxon>
        <taxon>Fungi incertae sedis</taxon>
        <taxon>Chytridiomycota</taxon>
        <taxon>Chytridiomycota incertae sedis</taxon>
        <taxon>Chytridiomycetes</taxon>
        <taxon>Synchytriales</taxon>
        <taxon>Synchytriaceae</taxon>
        <taxon>Synchytrium</taxon>
    </lineage>
</organism>